<sequence length="237" mass="26996">MKHMNRLTLSFLLQFGLLFVLLTNTAFSNMNVAEEKHVQLNFLIELEQKDMNELQKMIKSKKTTSNDNIQKKKEEIHLSGNDLDQHLKGDLKGLGREFVQAGKEHEIDPIFLAALAAQETGWGDSLLMESPWNNVGGITCMPENYEKVFGKNYPNPGCEETVTGGTKWQKFLSIEDSIKFKAAYLKLNYLENGSKTIEEIQKNYAPSNASNDQTGLNDYWIDNIVSIMNHVKRNIYS</sequence>
<protein>
    <submittedName>
        <fullName evidence="2">Beta-N-acetylglucosaminidase</fullName>
    </submittedName>
</protein>
<dbReference type="Pfam" id="PF01832">
    <property type="entry name" value="Glucosaminidase"/>
    <property type="match status" value="1"/>
</dbReference>
<evidence type="ECO:0000313" key="2">
    <source>
        <dbReference type="EMBL" id="SDP49786.1"/>
    </source>
</evidence>
<dbReference type="Proteomes" id="UP000199159">
    <property type="component" value="Unassembled WGS sequence"/>
</dbReference>
<dbReference type="InterPro" id="IPR023346">
    <property type="entry name" value="Lysozyme-like_dom_sf"/>
</dbReference>
<name>A0A1H0T8H2_9BACI</name>
<dbReference type="RefSeq" id="WP_090852143.1">
    <property type="nucleotide sequence ID" value="NZ_FNJU01000003.1"/>
</dbReference>
<evidence type="ECO:0000313" key="3">
    <source>
        <dbReference type="Proteomes" id="UP000199159"/>
    </source>
</evidence>
<dbReference type="OrthoDB" id="9805070at2"/>
<proteinExistence type="predicted"/>
<dbReference type="EMBL" id="FNJU01000003">
    <property type="protein sequence ID" value="SDP49786.1"/>
    <property type="molecule type" value="Genomic_DNA"/>
</dbReference>
<evidence type="ECO:0000259" key="1">
    <source>
        <dbReference type="Pfam" id="PF01832"/>
    </source>
</evidence>
<dbReference type="AlphaFoldDB" id="A0A1H0T8H2"/>
<accession>A0A1H0T8H2</accession>
<dbReference type="STRING" id="930152.SAMN05216565_103318"/>
<dbReference type="Gene3D" id="1.10.530.10">
    <property type="match status" value="1"/>
</dbReference>
<feature type="domain" description="Mannosyl-glycoprotein endo-beta-N-acetylglucosamidase-like" evidence="1">
    <location>
        <begin position="97"/>
        <end position="232"/>
    </location>
</feature>
<organism evidence="2 3">
    <name type="scientific">Litchfieldia salsa</name>
    <dbReference type="NCBI Taxonomy" id="930152"/>
    <lineage>
        <taxon>Bacteria</taxon>
        <taxon>Bacillati</taxon>
        <taxon>Bacillota</taxon>
        <taxon>Bacilli</taxon>
        <taxon>Bacillales</taxon>
        <taxon>Bacillaceae</taxon>
        <taxon>Litchfieldia</taxon>
    </lineage>
</organism>
<keyword evidence="3" id="KW-1185">Reference proteome</keyword>
<dbReference type="GO" id="GO:0004040">
    <property type="term" value="F:amidase activity"/>
    <property type="evidence" value="ECO:0007669"/>
    <property type="project" value="InterPro"/>
</dbReference>
<gene>
    <name evidence="2" type="ORF">SAMN05216565_103318</name>
</gene>
<dbReference type="InterPro" id="IPR002901">
    <property type="entry name" value="MGlyc_endo_b_GlcNAc-like_dom"/>
</dbReference>
<dbReference type="SUPFAM" id="SSF53955">
    <property type="entry name" value="Lysozyme-like"/>
    <property type="match status" value="1"/>
</dbReference>
<reference evidence="3" key="1">
    <citation type="submission" date="2016-10" db="EMBL/GenBank/DDBJ databases">
        <authorList>
            <person name="Varghese N."/>
            <person name="Submissions S."/>
        </authorList>
    </citation>
    <scope>NUCLEOTIDE SEQUENCE [LARGE SCALE GENOMIC DNA]</scope>
    <source>
        <strain evidence="3">IBRC-M10078</strain>
    </source>
</reference>